<dbReference type="Gene3D" id="3.90.1690.10">
    <property type="entry name" value="phage-related protein like domain"/>
    <property type="match status" value="1"/>
</dbReference>
<dbReference type="Proteomes" id="UP000693689">
    <property type="component" value="Segment"/>
</dbReference>
<accession>A0A8E4UXG7</accession>
<dbReference type="GO" id="GO:0019028">
    <property type="term" value="C:viral capsid"/>
    <property type="evidence" value="ECO:0007669"/>
    <property type="project" value="UniProtKB-KW"/>
</dbReference>
<evidence type="ECO:0000256" key="1">
    <source>
        <dbReference type="ARBA" id="ARBA00022561"/>
    </source>
</evidence>
<evidence type="ECO:0000313" key="3">
    <source>
        <dbReference type="EMBL" id="QQO97043.1"/>
    </source>
</evidence>
<keyword evidence="4" id="KW-1185">Reference proteome</keyword>
<dbReference type="EMBL" id="MT732443">
    <property type="protein sequence ID" value="QQO97043.1"/>
    <property type="molecule type" value="Genomic_DNA"/>
</dbReference>
<keyword evidence="1" id="KW-0946">Virion</keyword>
<organism evidence="3 4">
    <name type="scientific">Cellulophaga phage Nekkels_1</name>
    <dbReference type="NCBI Taxonomy" id="2745692"/>
    <lineage>
        <taxon>Viruses</taxon>
        <taxon>Duplodnaviria</taxon>
        <taxon>Heunggongvirae</taxon>
        <taxon>Uroviricota</taxon>
        <taxon>Caudoviricetes</taxon>
        <taxon>Assiduviridae</taxon>
        <taxon>Nekkelsvirus</taxon>
        <taxon>Nekkelsvirus Nekkels</taxon>
    </lineage>
</organism>
<gene>
    <name evidence="3" type="ORF">Nekkels1_41</name>
</gene>
<proteinExistence type="predicted"/>
<reference evidence="3 4" key="1">
    <citation type="submission" date="2020-07" db="EMBL/GenBank/DDBJ databases">
        <title>Highly diverse flavobacterial phages as mortality factor during North Sea spring blooms.</title>
        <authorList>
            <person name="Bartlau N."/>
            <person name="Wichels A."/>
            <person name="Krohne G."/>
            <person name="Adriaenssens E.M."/>
            <person name="Heins A."/>
            <person name="Fuchs B.M."/>
            <person name="Amann R."/>
            <person name="Moraru C."/>
        </authorList>
    </citation>
    <scope>NUCLEOTIDE SEQUENCE [LARGE SCALE GENOMIC DNA]</scope>
</reference>
<dbReference type="InterPro" id="IPR005564">
    <property type="entry name" value="Major_capsid_GpE"/>
</dbReference>
<dbReference type="Pfam" id="PF03864">
    <property type="entry name" value="Phage_cap_E"/>
    <property type="match status" value="1"/>
</dbReference>
<protein>
    <submittedName>
        <fullName evidence="3">Major capsid protein E</fullName>
    </submittedName>
</protein>
<evidence type="ECO:0000313" key="4">
    <source>
        <dbReference type="Proteomes" id="UP000693689"/>
    </source>
</evidence>
<evidence type="ECO:0000256" key="2">
    <source>
        <dbReference type="ARBA" id="ARBA00023200"/>
    </source>
</evidence>
<keyword evidence="1" id="KW-0167">Capsid protein</keyword>
<name>A0A8E4UXG7_9CAUD</name>
<sequence>MAKSLFVEFLGKTYDAAIQKYYTIKNGSDLEPTYTHKALFREEYSYDGKWSSTSIKNTRVTADLVALDSSVPLKKRDSLSKASGEIPKMGLKYALNENQMKEILTLQKLGKDTRVVDLLYRDSARCVDGISEELEYQALQAISTGAIVVPDTEKPGIGVRVDFGVSANNIQGVEFLWSNASSNPIEDLKKMIKTAKKDGRSIRYIHMGEDKADEFLSNAKVKEYYGNYLNFIGSNIPTPTLEKINGALSSDMKIQIMVYDRSVVKETNGVRRVVECWDNDMVVGTADLNIGSLVYTDLAEESFKADQSTYTKVGAFILISKFHDVDPIREFTKAEASVMPVIQDVDSMYYINTSDVPTITEAQTEDNTTIDIDDETTVTRAAFITALNNVGVTKANARNTDAKLVEFYNDLSAEDEAAVNSELSL</sequence>
<keyword evidence="2" id="KW-1035">Host cytoplasm</keyword>
<dbReference type="InterPro" id="IPR053738">
    <property type="entry name" value="Lambda_capsid_assembly"/>
</dbReference>